<comment type="caution">
    <text evidence="1">The sequence shown here is derived from an EMBL/GenBank/DDBJ whole genome shotgun (WGS) entry which is preliminary data.</text>
</comment>
<evidence type="ECO:0000313" key="2">
    <source>
        <dbReference type="Proteomes" id="UP000034835"/>
    </source>
</evidence>
<sequence length="247" mass="29059">MNNKDKTRLVGNLEVLREELRSKVKEGKKEGLMRFFKTGKGEYGEGDKFLGVMVPQTRELVKRYKILLGWQEVDSLVNSEYHEERLLGLLILVEWYKAGGEKEKKKVFEYYLENYRQVNNWDLVDLTAPNIVGDYLDIAEKRGEVIKLVKSDSLWKKRIGVLSCAAFIKRGSCEEIFQVADILMKDNHDLIQKAVGWMLRESGKKCGEEKLELFLRERYKVMPRTMLRYSIERFSDEKRKKYLGGNW</sequence>
<dbReference type="CDD" id="cd06561">
    <property type="entry name" value="AlkD_like"/>
    <property type="match status" value="1"/>
</dbReference>
<dbReference type="PANTHER" id="PTHR34070:SF1">
    <property type="entry name" value="DNA ALKYLATION REPAIR PROTEIN"/>
    <property type="match status" value="1"/>
</dbReference>
<dbReference type="PANTHER" id="PTHR34070">
    <property type="entry name" value="ARMADILLO-TYPE FOLD"/>
    <property type="match status" value="1"/>
</dbReference>
<dbReference type="AlphaFoldDB" id="A0A0G1MK74"/>
<dbReference type="Gene3D" id="1.25.10.90">
    <property type="match status" value="1"/>
</dbReference>
<dbReference type="PATRIC" id="fig|1618384.3.peg.865"/>
<protein>
    <recommendedName>
        <fullName evidence="3">DNA alkylation repair protein</fullName>
    </recommendedName>
</protein>
<dbReference type="STRING" id="1618384.UW68_C0038G0004"/>
<name>A0A0G1MK74_9BACT</name>
<dbReference type="InterPro" id="IPR014825">
    <property type="entry name" value="DNA_alkylation"/>
</dbReference>
<dbReference type="Pfam" id="PF08713">
    <property type="entry name" value="DNA_alkylation"/>
    <property type="match status" value="1"/>
</dbReference>
<dbReference type="SUPFAM" id="SSF48371">
    <property type="entry name" value="ARM repeat"/>
    <property type="match status" value="1"/>
</dbReference>
<reference evidence="1 2" key="1">
    <citation type="journal article" date="2015" name="Nature">
        <title>rRNA introns, odd ribosomes, and small enigmatic genomes across a large radiation of phyla.</title>
        <authorList>
            <person name="Brown C.T."/>
            <person name="Hug L.A."/>
            <person name="Thomas B.C."/>
            <person name="Sharon I."/>
            <person name="Castelle C.J."/>
            <person name="Singh A."/>
            <person name="Wilkins M.J."/>
            <person name="Williams K.H."/>
            <person name="Banfield J.F."/>
        </authorList>
    </citation>
    <scope>NUCLEOTIDE SEQUENCE [LARGE SCALE GENOMIC DNA]</scope>
</reference>
<dbReference type="Proteomes" id="UP000034835">
    <property type="component" value="Unassembled WGS sequence"/>
</dbReference>
<dbReference type="InterPro" id="IPR016024">
    <property type="entry name" value="ARM-type_fold"/>
</dbReference>
<dbReference type="EMBL" id="LCJG01000038">
    <property type="protein sequence ID" value="KKT72409.1"/>
    <property type="molecule type" value="Genomic_DNA"/>
</dbReference>
<evidence type="ECO:0000313" key="1">
    <source>
        <dbReference type="EMBL" id="KKT72409.1"/>
    </source>
</evidence>
<gene>
    <name evidence="1" type="ORF">UW68_C0038G0004</name>
</gene>
<organism evidence="1 2">
    <name type="scientific">Candidatus Collierbacteria bacterium GW2011_GWB1_44_6</name>
    <dbReference type="NCBI Taxonomy" id="1618384"/>
    <lineage>
        <taxon>Bacteria</taxon>
        <taxon>Candidatus Collieribacteriota</taxon>
    </lineage>
</organism>
<evidence type="ECO:0008006" key="3">
    <source>
        <dbReference type="Google" id="ProtNLM"/>
    </source>
</evidence>
<proteinExistence type="predicted"/>
<accession>A0A0G1MK74</accession>